<dbReference type="EMBL" id="BOMS01000033">
    <property type="protein sequence ID" value="GIE66373.1"/>
    <property type="molecule type" value="Genomic_DNA"/>
</dbReference>
<dbReference type="RefSeq" id="WP_203825162.1">
    <property type="nucleotide sequence ID" value="NZ_BAAATY010000006.1"/>
</dbReference>
<dbReference type="Proteomes" id="UP000624709">
    <property type="component" value="Unassembled WGS sequence"/>
</dbReference>
<reference evidence="2 3" key="1">
    <citation type="submission" date="2021-01" db="EMBL/GenBank/DDBJ databases">
        <title>Whole genome shotgun sequence of Actinoplanes palleronii NBRC 14916.</title>
        <authorList>
            <person name="Komaki H."/>
            <person name="Tamura T."/>
        </authorList>
    </citation>
    <scope>NUCLEOTIDE SEQUENCE [LARGE SCALE GENOMIC DNA]</scope>
    <source>
        <strain evidence="2 3">NBRC 14916</strain>
    </source>
</reference>
<accession>A0ABQ4B6S6</accession>
<keyword evidence="1" id="KW-0812">Transmembrane</keyword>
<proteinExistence type="predicted"/>
<comment type="caution">
    <text evidence="2">The sequence shown here is derived from an EMBL/GenBank/DDBJ whole genome shotgun (WGS) entry which is preliminary data.</text>
</comment>
<sequence>MSDLGTEQPVDAPAPAPRRRRKATFIALGVLVAVVLVLVLWGRLNPPSATTMRDTALSGVLATGGPAGWTAVREPLLQSTDNSDVVDAGTWEDRDGVPVLVGDTTFTVVWSVSPGTAEACTALGDWVGNRIVGEARAEAATSCRDALTTKPTGTGVFDAYGTEPTEKNGSGRYLYNGWSSPDGLFASLTYQAPTA</sequence>
<evidence type="ECO:0000313" key="2">
    <source>
        <dbReference type="EMBL" id="GIE66373.1"/>
    </source>
</evidence>
<keyword evidence="1" id="KW-0472">Membrane</keyword>
<name>A0ABQ4B6S6_9ACTN</name>
<protein>
    <submittedName>
        <fullName evidence="2">Uncharacterized protein</fullName>
    </submittedName>
</protein>
<gene>
    <name evidence="2" type="ORF">Apa02nite_024810</name>
</gene>
<organism evidence="2 3">
    <name type="scientific">Actinoplanes palleronii</name>
    <dbReference type="NCBI Taxonomy" id="113570"/>
    <lineage>
        <taxon>Bacteria</taxon>
        <taxon>Bacillati</taxon>
        <taxon>Actinomycetota</taxon>
        <taxon>Actinomycetes</taxon>
        <taxon>Micromonosporales</taxon>
        <taxon>Micromonosporaceae</taxon>
        <taxon>Actinoplanes</taxon>
    </lineage>
</organism>
<keyword evidence="3" id="KW-1185">Reference proteome</keyword>
<evidence type="ECO:0000256" key="1">
    <source>
        <dbReference type="SAM" id="Phobius"/>
    </source>
</evidence>
<keyword evidence="1" id="KW-1133">Transmembrane helix</keyword>
<evidence type="ECO:0000313" key="3">
    <source>
        <dbReference type="Proteomes" id="UP000624709"/>
    </source>
</evidence>
<feature type="transmembrane region" description="Helical" evidence="1">
    <location>
        <begin position="25"/>
        <end position="44"/>
    </location>
</feature>